<dbReference type="InterPro" id="IPR013320">
    <property type="entry name" value="ConA-like_dom_sf"/>
</dbReference>
<comment type="caution">
    <text evidence="5">The sequence shown here is derived from an EMBL/GenBank/DDBJ whole genome shotgun (WGS) entry which is preliminary data.</text>
</comment>
<feature type="domain" description="MAM" evidence="4">
    <location>
        <begin position="27"/>
        <end position="187"/>
    </location>
</feature>
<reference evidence="5" key="1">
    <citation type="journal article" date="2021" name="Genome Biol. Evol.">
        <title>A High-Quality Reference Genome for a Parasitic Bivalve with Doubly Uniparental Inheritance (Bivalvia: Unionida).</title>
        <authorList>
            <person name="Smith C.H."/>
        </authorList>
    </citation>
    <scope>NUCLEOTIDE SEQUENCE</scope>
    <source>
        <strain evidence="5">CHS0354</strain>
    </source>
</reference>
<feature type="transmembrane region" description="Helical" evidence="2">
    <location>
        <begin position="370"/>
        <end position="394"/>
    </location>
</feature>
<name>A0AAE0VW01_9BIVA</name>
<keyword evidence="2" id="KW-1133">Transmembrane helix</keyword>
<feature type="chain" id="PRO_5042183702" description="MAM domain-containing protein" evidence="3">
    <location>
        <begin position="23"/>
        <end position="561"/>
    </location>
</feature>
<dbReference type="Proteomes" id="UP001195483">
    <property type="component" value="Unassembled WGS sequence"/>
</dbReference>
<keyword evidence="2" id="KW-0812">Transmembrane</keyword>
<dbReference type="CDD" id="cd12087">
    <property type="entry name" value="TM_EGFR-like"/>
    <property type="match status" value="1"/>
</dbReference>
<feature type="signal peptide" evidence="3">
    <location>
        <begin position="1"/>
        <end position="22"/>
    </location>
</feature>
<reference evidence="5" key="2">
    <citation type="journal article" date="2021" name="Genome Biol. Evol.">
        <title>Developing a high-quality reference genome for a parasitic bivalve with doubly uniparental inheritance (Bivalvia: Unionida).</title>
        <authorList>
            <person name="Smith C.H."/>
        </authorList>
    </citation>
    <scope>NUCLEOTIDE SEQUENCE</scope>
    <source>
        <strain evidence="5">CHS0354</strain>
        <tissue evidence="5">Mantle</tissue>
    </source>
</reference>
<dbReference type="PROSITE" id="PS50060">
    <property type="entry name" value="MAM_2"/>
    <property type="match status" value="2"/>
</dbReference>
<feature type="domain" description="MAM" evidence="4">
    <location>
        <begin position="186"/>
        <end position="326"/>
    </location>
</feature>
<sequence length="561" mass="62410">MKATVAAFSSTFLIIIVSLTGAICRQDTCNFDNGLCGWVQGDSDAFNWTRFSGNRSIINTGPTSGHTSSNDTQDYYMIIETTGRKKGDKAVLERMGFDHEGRACLSFWYHMYGLHTGTLNINVIKNGDSPLLVWSKNGSQSENWIHAAVDLEIGSNATIEFEAIRGNGIAGNMALDDVSLTYESCFNCVFDDDFCLWKENKGWQFSPNEAKSGMYATTHASQGCVPYSGVNRFLGIPVQAMQGPVCISFLYFLNGSDNRLQLYINSQDNEYVKWNGSSSNTWRIISVFVNKSFPNFTLVFEMYPGPSCLGETGLKNVTVVMGECQGLHALQATCSTVISKTTSHPSVSEFPKTSPTDFIDEKDHTKISDAAIIGSVVGSLVFVMVLFFGAVCIFRTRRQKLKRTDFIEFQTISSKLSESVREVENNSNPEHSVNTGFIQSSNISHINDTSTVHFKVAMENYSYVDTFVAKPTYGADNTYDNNPNETKPCLDSTYDHLTTHYSDLCDKKYESDDVSCSTSDANQAYDHVTKSREGVYDETYMTTQGTDDRDETYEHVTINTC</sequence>
<dbReference type="FunFam" id="2.60.120.200:FF:000128">
    <property type="entry name" value="enteropeptidase isoform X2"/>
    <property type="match status" value="1"/>
</dbReference>
<evidence type="ECO:0000256" key="1">
    <source>
        <dbReference type="ARBA" id="ARBA00022737"/>
    </source>
</evidence>
<dbReference type="AlphaFoldDB" id="A0AAE0VW01"/>
<keyword evidence="6" id="KW-1185">Reference proteome</keyword>
<dbReference type="InterPro" id="IPR000998">
    <property type="entry name" value="MAM_dom"/>
</dbReference>
<evidence type="ECO:0000256" key="2">
    <source>
        <dbReference type="SAM" id="Phobius"/>
    </source>
</evidence>
<keyword evidence="3" id="KW-0732">Signal</keyword>
<evidence type="ECO:0000256" key="3">
    <source>
        <dbReference type="SAM" id="SignalP"/>
    </source>
</evidence>
<dbReference type="CDD" id="cd06263">
    <property type="entry name" value="MAM"/>
    <property type="match status" value="1"/>
</dbReference>
<protein>
    <recommendedName>
        <fullName evidence="4">MAM domain-containing protein</fullName>
    </recommendedName>
</protein>
<dbReference type="Pfam" id="PF00629">
    <property type="entry name" value="MAM"/>
    <property type="match status" value="2"/>
</dbReference>
<evidence type="ECO:0000259" key="4">
    <source>
        <dbReference type="PROSITE" id="PS50060"/>
    </source>
</evidence>
<dbReference type="GO" id="GO:0016020">
    <property type="term" value="C:membrane"/>
    <property type="evidence" value="ECO:0007669"/>
    <property type="project" value="InterPro"/>
</dbReference>
<evidence type="ECO:0000313" key="6">
    <source>
        <dbReference type="Proteomes" id="UP001195483"/>
    </source>
</evidence>
<dbReference type="SMART" id="SM00137">
    <property type="entry name" value="MAM"/>
    <property type="match status" value="1"/>
</dbReference>
<dbReference type="PRINTS" id="PR00020">
    <property type="entry name" value="MAMDOMAIN"/>
</dbReference>
<dbReference type="PANTHER" id="PTHR23282">
    <property type="entry name" value="APICAL ENDOSOMAL GLYCOPROTEIN PRECURSOR"/>
    <property type="match status" value="1"/>
</dbReference>
<dbReference type="EMBL" id="JAEAOA010000299">
    <property type="protein sequence ID" value="KAK3591227.1"/>
    <property type="molecule type" value="Genomic_DNA"/>
</dbReference>
<dbReference type="InterPro" id="IPR051560">
    <property type="entry name" value="MAM_domain-containing"/>
</dbReference>
<keyword evidence="2" id="KW-0472">Membrane</keyword>
<dbReference type="SUPFAM" id="SSF49899">
    <property type="entry name" value="Concanavalin A-like lectins/glucanases"/>
    <property type="match status" value="2"/>
</dbReference>
<dbReference type="Gene3D" id="2.60.120.200">
    <property type="match status" value="2"/>
</dbReference>
<accession>A0AAE0VW01</accession>
<organism evidence="5 6">
    <name type="scientific">Potamilus streckersoni</name>
    <dbReference type="NCBI Taxonomy" id="2493646"/>
    <lineage>
        <taxon>Eukaryota</taxon>
        <taxon>Metazoa</taxon>
        <taxon>Spiralia</taxon>
        <taxon>Lophotrochozoa</taxon>
        <taxon>Mollusca</taxon>
        <taxon>Bivalvia</taxon>
        <taxon>Autobranchia</taxon>
        <taxon>Heteroconchia</taxon>
        <taxon>Palaeoheterodonta</taxon>
        <taxon>Unionida</taxon>
        <taxon>Unionoidea</taxon>
        <taxon>Unionidae</taxon>
        <taxon>Ambleminae</taxon>
        <taxon>Lampsilini</taxon>
        <taxon>Potamilus</taxon>
    </lineage>
</organism>
<reference evidence="5" key="3">
    <citation type="submission" date="2023-05" db="EMBL/GenBank/DDBJ databases">
        <authorList>
            <person name="Smith C.H."/>
        </authorList>
    </citation>
    <scope>NUCLEOTIDE SEQUENCE</scope>
    <source>
        <strain evidence="5">CHS0354</strain>
        <tissue evidence="5">Mantle</tissue>
    </source>
</reference>
<proteinExistence type="predicted"/>
<gene>
    <name evidence="5" type="ORF">CHS0354_003859</name>
</gene>
<keyword evidence="1" id="KW-0677">Repeat</keyword>
<dbReference type="PANTHER" id="PTHR23282:SF101">
    <property type="entry name" value="MAM DOMAIN-CONTAINING PROTEIN"/>
    <property type="match status" value="1"/>
</dbReference>
<evidence type="ECO:0000313" key="5">
    <source>
        <dbReference type="EMBL" id="KAK3591227.1"/>
    </source>
</evidence>